<evidence type="ECO:0000256" key="3">
    <source>
        <dbReference type="ARBA" id="ARBA00023163"/>
    </source>
</evidence>
<feature type="domain" description="HTH marR-type" evidence="4">
    <location>
        <begin position="1"/>
        <end position="136"/>
    </location>
</feature>
<proteinExistence type="predicted"/>
<dbReference type="InterPro" id="IPR036390">
    <property type="entry name" value="WH_DNA-bd_sf"/>
</dbReference>
<dbReference type="InterPro" id="IPR036388">
    <property type="entry name" value="WH-like_DNA-bd_sf"/>
</dbReference>
<gene>
    <name evidence="5" type="ORF">LDJ79_03770</name>
</gene>
<keyword evidence="2" id="KW-0238">DNA-binding</keyword>
<dbReference type="SMART" id="SM00347">
    <property type="entry name" value="HTH_MARR"/>
    <property type="match status" value="1"/>
</dbReference>
<evidence type="ECO:0000313" key="5">
    <source>
        <dbReference type="EMBL" id="MCA2015214.1"/>
    </source>
</evidence>
<sequence>MSLAMNLEQLERFSAKVWRKHGKEDPISHLSFNEYDYLKAIQSAGEPIRLTDLAKKMEVTKPSASSMVKRLEGRGLIRRILCHEDARSVRFELTEEAEKHLSNESKVYALMALEMTERLTDEEAVFLDTLLHKSLS</sequence>
<evidence type="ECO:0000313" key="6">
    <source>
        <dbReference type="Proteomes" id="UP001199044"/>
    </source>
</evidence>
<keyword evidence="3" id="KW-0804">Transcription</keyword>
<evidence type="ECO:0000259" key="4">
    <source>
        <dbReference type="PROSITE" id="PS50995"/>
    </source>
</evidence>
<dbReference type="InterPro" id="IPR000835">
    <property type="entry name" value="HTH_MarR-typ"/>
</dbReference>
<dbReference type="EMBL" id="JAIWIU010000017">
    <property type="protein sequence ID" value="MCA2015214.1"/>
    <property type="molecule type" value="Genomic_DNA"/>
</dbReference>
<keyword evidence="6" id="KW-1185">Reference proteome</keyword>
<dbReference type="Gene3D" id="1.10.10.10">
    <property type="entry name" value="Winged helix-like DNA-binding domain superfamily/Winged helix DNA-binding domain"/>
    <property type="match status" value="1"/>
</dbReference>
<dbReference type="PANTHER" id="PTHR42756">
    <property type="entry name" value="TRANSCRIPTIONAL REGULATOR, MARR"/>
    <property type="match status" value="1"/>
</dbReference>
<protein>
    <submittedName>
        <fullName evidence="5">MarR family transcriptional regulator</fullName>
    </submittedName>
</protein>
<dbReference type="PANTHER" id="PTHR42756:SF1">
    <property type="entry name" value="TRANSCRIPTIONAL REPRESSOR OF EMRAB OPERON"/>
    <property type="match status" value="1"/>
</dbReference>
<reference evidence="6" key="1">
    <citation type="submission" date="2023-07" db="EMBL/GenBank/DDBJ databases">
        <title>Molecular identification of indigenous halophilic bacteria isolated from red sea cost, biodegradation of synthetic dyes and assessment of degraded metabolite toxicity.</title>
        <authorList>
            <person name="Chaieb K."/>
            <person name="Altayb H.N."/>
        </authorList>
    </citation>
    <scope>NUCLEOTIDE SEQUENCE [LARGE SCALE GENOMIC DNA]</scope>
    <source>
        <strain evidence="6">K20</strain>
    </source>
</reference>
<dbReference type="PRINTS" id="PR00598">
    <property type="entry name" value="HTHMARR"/>
</dbReference>
<dbReference type="SUPFAM" id="SSF46785">
    <property type="entry name" value="Winged helix' DNA-binding domain"/>
    <property type="match status" value="1"/>
</dbReference>
<evidence type="ECO:0000256" key="2">
    <source>
        <dbReference type="ARBA" id="ARBA00023125"/>
    </source>
</evidence>
<dbReference type="Pfam" id="PF01047">
    <property type="entry name" value="MarR"/>
    <property type="match status" value="1"/>
</dbReference>
<dbReference type="Proteomes" id="UP001199044">
    <property type="component" value="Unassembled WGS sequence"/>
</dbReference>
<organism evidence="5 6">
    <name type="scientific">Vibrio tritonius</name>
    <dbReference type="NCBI Taxonomy" id="1435069"/>
    <lineage>
        <taxon>Bacteria</taxon>
        <taxon>Pseudomonadati</taxon>
        <taxon>Pseudomonadota</taxon>
        <taxon>Gammaproteobacteria</taxon>
        <taxon>Vibrionales</taxon>
        <taxon>Vibrionaceae</taxon>
        <taxon>Vibrio</taxon>
    </lineage>
</organism>
<name>A0ABS7YL81_9VIBR</name>
<dbReference type="PROSITE" id="PS50995">
    <property type="entry name" value="HTH_MARR_2"/>
    <property type="match status" value="1"/>
</dbReference>
<keyword evidence="1" id="KW-0805">Transcription regulation</keyword>
<accession>A0ABS7YL81</accession>
<evidence type="ECO:0000256" key="1">
    <source>
        <dbReference type="ARBA" id="ARBA00023015"/>
    </source>
</evidence>
<comment type="caution">
    <text evidence="5">The sequence shown here is derived from an EMBL/GenBank/DDBJ whole genome shotgun (WGS) entry which is preliminary data.</text>
</comment>
<dbReference type="RefSeq" id="WP_068714905.1">
    <property type="nucleotide sequence ID" value="NZ_AP014635.1"/>
</dbReference>